<dbReference type="EMBL" id="JNBY01000098">
    <property type="protein sequence ID" value="KDN82931.1"/>
    <property type="molecule type" value="Genomic_DNA"/>
</dbReference>
<dbReference type="Proteomes" id="UP000027178">
    <property type="component" value="Unassembled WGS sequence"/>
</dbReference>
<sequence length="37" mass="4079">MHESDSPEFAELRGVAGVFERETSADGDAAGKLWAWR</sequence>
<keyword evidence="2" id="KW-1185">Reference proteome</keyword>
<accession>A0A066YXW1</accession>
<evidence type="ECO:0000313" key="2">
    <source>
        <dbReference type="Proteomes" id="UP000027178"/>
    </source>
</evidence>
<dbReference type="AlphaFoldDB" id="A0A066YXW1"/>
<evidence type="ECO:0000313" key="1">
    <source>
        <dbReference type="EMBL" id="KDN82931.1"/>
    </source>
</evidence>
<organism evidence="1 2">
    <name type="scientific">Kitasatospora cheerisanensis KCTC 2395</name>
    <dbReference type="NCBI Taxonomy" id="1348663"/>
    <lineage>
        <taxon>Bacteria</taxon>
        <taxon>Bacillati</taxon>
        <taxon>Actinomycetota</taxon>
        <taxon>Actinomycetes</taxon>
        <taxon>Kitasatosporales</taxon>
        <taxon>Streptomycetaceae</taxon>
        <taxon>Kitasatospora</taxon>
    </lineage>
</organism>
<protein>
    <submittedName>
        <fullName evidence="1">Uncharacterized protein</fullName>
    </submittedName>
</protein>
<comment type="caution">
    <text evidence="1">The sequence shown here is derived from an EMBL/GenBank/DDBJ whole genome shotgun (WGS) entry which is preliminary data.</text>
</comment>
<dbReference type="PATRIC" id="fig|1348663.4.peg.5120"/>
<name>A0A066YXW1_9ACTN</name>
<gene>
    <name evidence="1" type="ORF">KCH_52910</name>
</gene>
<reference evidence="1 2" key="1">
    <citation type="submission" date="2014-05" db="EMBL/GenBank/DDBJ databases">
        <title>Draft Genome Sequence of Kitasatospora cheerisanensis KCTC 2395.</title>
        <authorList>
            <person name="Nam D.H."/>
        </authorList>
    </citation>
    <scope>NUCLEOTIDE SEQUENCE [LARGE SCALE GENOMIC DNA]</scope>
    <source>
        <strain evidence="1 2">KCTC 2395</strain>
    </source>
</reference>
<proteinExistence type="predicted"/>
<dbReference type="HOGENOM" id="CLU_3344667_0_0_11"/>